<dbReference type="AlphaFoldDB" id="A0A240ECV7"/>
<evidence type="ECO:0000256" key="10">
    <source>
        <dbReference type="ARBA" id="ARBA00023237"/>
    </source>
</evidence>
<evidence type="ECO:0000256" key="5">
    <source>
        <dbReference type="ARBA" id="ARBA00022692"/>
    </source>
</evidence>
<evidence type="ECO:0000256" key="11">
    <source>
        <dbReference type="PROSITE-ProRule" id="PRU01360"/>
    </source>
</evidence>
<dbReference type="GO" id="GO:0009279">
    <property type="term" value="C:cell outer membrane"/>
    <property type="evidence" value="ECO:0007669"/>
    <property type="project" value="UniProtKB-SubCell"/>
</dbReference>
<dbReference type="PROSITE" id="PS52016">
    <property type="entry name" value="TONB_DEPENDENT_REC_3"/>
    <property type="match status" value="1"/>
</dbReference>
<dbReference type="SUPFAM" id="SSF56935">
    <property type="entry name" value="Porins"/>
    <property type="match status" value="1"/>
</dbReference>
<dbReference type="InterPro" id="IPR012910">
    <property type="entry name" value="Plug_dom"/>
</dbReference>
<keyword evidence="10 11" id="KW-0998">Cell outer membrane</keyword>
<dbReference type="InterPro" id="IPR036942">
    <property type="entry name" value="Beta-barrel_TonB_sf"/>
</dbReference>
<gene>
    <name evidence="16" type="ORF">SAMN05421731_105290</name>
</gene>
<comment type="subcellular location">
    <subcellularLocation>
        <location evidence="1 11">Cell outer membrane</location>
        <topology evidence="1 11">Multi-pass membrane protein</topology>
    </subcellularLocation>
</comment>
<sequence>MFSLNKIKAGILTAIWGMTATVSGIAFAKEENPVDQTSSQYVQSEPAEQDVKKLNAVIVTAQYKSQNIQDVPAAITAVSGKDLAAKGSTFIGDVLTFTPNAAAQNPDGDTRPRWYIRGLGTGDVSASTVFPVGIYADGVYLNAPVAGAGDLFDLERIEVLRGPQGTLYGKNTTAGAVNYISRKPVFSDKASGYATVGLGDYNLHTFEGAVNGQISDRVAVRGAFYSEDRDGYAKNLATGDTYGDVDKKAFRIQVLAKVSDQVDALLKLSSQTVNDSGSNGSLAVGTYWGIYQRPEGRDTNLDFAESGKLQHDGLSLTLNGRLDHGLTLTSITAFDQTKQKSLADGDYTPYDVARSYGNNEWKQYSQELRIASDADKKLSWITGVHYFNENLDARSVNARLNSKLPNGNAAQTASSPAYKDVSYTQDNQSFAVFGNSTYKFTDKFKITGGLRWTWEEKDIDLDLTQITTANYSNGSWWNKNAYTNTVYNGVVGANASIQRKKSWNELTYDITPEYEFSPDLKTYFKYSHGFRSGGFNTGLSSNVSQLTDVNPEYLDSYELGLKSVLLDGRLIANANIFYYDYEDIQTNLLVNLQGEGGGVTSVLTNGPQAEVKGAELELDYLATDNLRLRLAAAYLDSEYTDFVDRDPLTGSVSADNTGNRLVRSPKYTLGIGGDYTFNLDSGARIIVGTDASYRDREFFLVNRQNYQVDPTLSQKAYTLWNANIGYYSADNKYQVNAYVKNLLDEEYQVHGRPNGPAGLYVKTYGNPRQIGASLTARF</sequence>
<reference evidence="17" key="1">
    <citation type="submission" date="2016-09" db="EMBL/GenBank/DDBJ databases">
        <authorList>
            <person name="Varghese N."/>
            <person name="Submissions S."/>
        </authorList>
    </citation>
    <scope>NUCLEOTIDE SEQUENCE [LARGE SCALE GENOMIC DNA]</scope>
    <source>
        <strain evidence="17">ANC 4466</strain>
    </source>
</reference>
<keyword evidence="6" id="KW-0408">Iron</keyword>
<dbReference type="RefSeq" id="WP_097079487.1">
    <property type="nucleotide sequence ID" value="NZ_BAABHT010000005.1"/>
</dbReference>
<feature type="chain" id="PRO_5012489690" evidence="13">
    <location>
        <begin position="29"/>
        <end position="778"/>
    </location>
</feature>
<feature type="signal peptide" evidence="13">
    <location>
        <begin position="1"/>
        <end position="28"/>
    </location>
</feature>
<dbReference type="Pfam" id="PF07715">
    <property type="entry name" value="Plug"/>
    <property type="match status" value="1"/>
</dbReference>
<accession>A0A240ECV7</accession>
<dbReference type="PANTHER" id="PTHR32552:SF81">
    <property type="entry name" value="TONB-DEPENDENT OUTER MEMBRANE RECEPTOR"/>
    <property type="match status" value="1"/>
</dbReference>
<dbReference type="EMBL" id="OANT01000005">
    <property type="protein sequence ID" value="SNX45735.1"/>
    <property type="molecule type" value="Genomic_DNA"/>
</dbReference>
<keyword evidence="8 12" id="KW-0798">TonB box</keyword>
<keyword evidence="7" id="KW-0406">Ion transport</keyword>
<dbReference type="PANTHER" id="PTHR32552">
    <property type="entry name" value="FERRICHROME IRON RECEPTOR-RELATED"/>
    <property type="match status" value="1"/>
</dbReference>
<keyword evidence="3 11" id="KW-1134">Transmembrane beta strand</keyword>
<feature type="domain" description="TonB-dependent receptor plug" evidence="15">
    <location>
        <begin position="68"/>
        <end position="176"/>
    </location>
</feature>
<evidence type="ECO:0000259" key="15">
    <source>
        <dbReference type="Pfam" id="PF07715"/>
    </source>
</evidence>
<dbReference type="Proteomes" id="UP000219042">
    <property type="component" value="Unassembled WGS sequence"/>
</dbReference>
<evidence type="ECO:0000256" key="2">
    <source>
        <dbReference type="ARBA" id="ARBA00022448"/>
    </source>
</evidence>
<evidence type="ECO:0000313" key="16">
    <source>
        <dbReference type="EMBL" id="SNX45735.1"/>
    </source>
</evidence>
<evidence type="ECO:0000256" key="1">
    <source>
        <dbReference type="ARBA" id="ARBA00004571"/>
    </source>
</evidence>
<evidence type="ECO:0000256" key="4">
    <source>
        <dbReference type="ARBA" id="ARBA00022496"/>
    </source>
</evidence>
<proteinExistence type="inferred from homology"/>
<name>A0A240ECV7_9GAMM</name>
<keyword evidence="9 11" id="KW-0472">Membrane</keyword>
<comment type="similarity">
    <text evidence="11 12">Belongs to the TonB-dependent receptor family.</text>
</comment>
<dbReference type="GO" id="GO:0006826">
    <property type="term" value="P:iron ion transport"/>
    <property type="evidence" value="ECO:0007669"/>
    <property type="project" value="UniProtKB-KW"/>
</dbReference>
<keyword evidence="13" id="KW-0732">Signal</keyword>
<evidence type="ECO:0000259" key="14">
    <source>
        <dbReference type="Pfam" id="PF00593"/>
    </source>
</evidence>
<keyword evidence="2 11" id="KW-0813">Transport</keyword>
<evidence type="ECO:0000313" key="17">
    <source>
        <dbReference type="Proteomes" id="UP000219042"/>
    </source>
</evidence>
<evidence type="ECO:0000256" key="7">
    <source>
        <dbReference type="ARBA" id="ARBA00023065"/>
    </source>
</evidence>
<keyword evidence="5 11" id="KW-0812">Transmembrane</keyword>
<evidence type="ECO:0000256" key="3">
    <source>
        <dbReference type="ARBA" id="ARBA00022452"/>
    </source>
</evidence>
<dbReference type="OrthoDB" id="127311at2"/>
<organism evidence="16 17">
    <name type="scientific">Acinetobacter puyangensis</name>
    <dbReference type="NCBI Taxonomy" id="1096779"/>
    <lineage>
        <taxon>Bacteria</taxon>
        <taxon>Pseudomonadati</taxon>
        <taxon>Pseudomonadota</taxon>
        <taxon>Gammaproteobacteria</taxon>
        <taxon>Moraxellales</taxon>
        <taxon>Moraxellaceae</taxon>
        <taxon>Acinetobacter</taxon>
    </lineage>
</organism>
<keyword evidence="4" id="KW-0410">Iron transport</keyword>
<evidence type="ECO:0000256" key="6">
    <source>
        <dbReference type="ARBA" id="ARBA00023004"/>
    </source>
</evidence>
<evidence type="ECO:0000256" key="9">
    <source>
        <dbReference type="ARBA" id="ARBA00023136"/>
    </source>
</evidence>
<evidence type="ECO:0000256" key="12">
    <source>
        <dbReference type="RuleBase" id="RU003357"/>
    </source>
</evidence>
<protein>
    <submittedName>
        <fullName evidence="16">Iron complex outermembrane recepter protein</fullName>
    </submittedName>
</protein>
<dbReference type="Gene3D" id="2.40.170.20">
    <property type="entry name" value="TonB-dependent receptor, beta-barrel domain"/>
    <property type="match status" value="1"/>
</dbReference>
<dbReference type="InterPro" id="IPR000531">
    <property type="entry name" value="Beta-barrel_TonB"/>
</dbReference>
<feature type="domain" description="TonB-dependent receptor-like beta-barrel" evidence="14">
    <location>
        <begin position="272"/>
        <end position="742"/>
    </location>
</feature>
<evidence type="ECO:0000256" key="13">
    <source>
        <dbReference type="SAM" id="SignalP"/>
    </source>
</evidence>
<keyword evidence="17" id="KW-1185">Reference proteome</keyword>
<dbReference type="Pfam" id="PF00593">
    <property type="entry name" value="TonB_dep_Rec_b-barrel"/>
    <property type="match status" value="1"/>
</dbReference>
<dbReference type="InterPro" id="IPR039426">
    <property type="entry name" value="TonB-dep_rcpt-like"/>
</dbReference>
<evidence type="ECO:0000256" key="8">
    <source>
        <dbReference type="ARBA" id="ARBA00023077"/>
    </source>
</evidence>